<reference evidence="2 3" key="1">
    <citation type="submission" date="2018-12" db="EMBL/GenBank/DDBJ databases">
        <title>Complete genome sequence of Iodobacter sp. H11R3.</title>
        <authorList>
            <person name="Bae J.-W."/>
        </authorList>
    </citation>
    <scope>NUCLEOTIDE SEQUENCE [LARGE SCALE GENOMIC DNA]</scope>
    <source>
        <strain evidence="2 3">H11R3</strain>
    </source>
</reference>
<dbReference type="Proteomes" id="UP000282438">
    <property type="component" value="Chromosome"/>
</dbReference>
<name>A0A3S8ZP18_9NEIS</name>
<keyword evidence="3" id="KW-1185">Reference proteome</keyword>
<feature type="transmembrane region" description="Helical" evidence="1">
    <location>
        <begin position="102"/>
        <end position="122"/>
    </location>
</feature>
<keyword evidence="1" id="KW-1133">Transmembrane helix</keyword>
<dbReference type="KEGG" id="iod:EJO50_00515"/>
<dbReference type="OrthoDB" id="211174at2"/>
<protein>
    <submittedName>
        <fullName evidence="2">TIGR02117 family protein</fullName>
    </submittedName>
</protein>
<proteinExistence type="predicted"/>
<dbReference type="EMBL" id="CP034433">
    <property type="protein sequence ID" value="AZN35101.1"/>
    <property type="molecule type" value="Genomic_DNA"/>
</dbReference>
<dbReference type="NCBIfam" id="TIGR02117">
    <property type="entry name" value="chp_urease_rgn"/>
    <property type="match status" value="1"/>
</dbReference>
<evidence type="ECO:0000256" key="1">
    <source>
        <dbReference type="SAM" id="Phobius"/>
    </source>
</evidence>
<dbReference type="InterPro" id="IPR011727">
    <property type="entry name" value="CHP02117"/>
</dbReference>
<feature type="transmembrane region" description="Helical" evidence="1">
    <location>
        <begin position="20"/>
        <end position="39"/>
    </location>
</feature>
<evidence type="ECO:0000313" key="3">
    <source>
        <dbReference type="Proteomes" id="UP000282438"/>
    </source>
</evidence>
<keyword evidence="1" id="KW-0812">Transmembrane</keyword>
<organism evidence="2 3">
    <name type="scientific">Iodobacter ciconiae</name>
    <dbReference type="NCBI Taxonomy" id="2496266"/>
    <lineage>
        <taxon>Bacteria</taxon>
        <taxon>Pseudomonadati</taxon>
        <taxon>Pseudomonadota</taxon>
        <taxon>Betaproteobacteria</taxon>
        <taxon>Neisseriales</taxon>
        <taxon>Chitinibacteraceae</taxon>
        <taxon>Iodobacter</taxon>
    </lineage>
</organism>
<sequence length="225" mass="25128">MLIYNSIECINRWSTRKLVLFRLFMVFFICLLSYFTYAVEPASGSNASIYVINNGWHTGLVLPATALKQFPELKQRFGDVPYLEMGWGDKGFYQERNVTAGIAIRAMLGISGSIIHLVAVPYDPKQYFKNSQIKEICLSSVQLQRLSQNLAQSFDQSSGSVSALGKGLYGDSEFYAALGAYHLFNTCNSWTAQQLASLDLPIWPYFKLTASSVMNAIAALPEQCQ</sequence>
<accession>A0A3S8ZP18</accession>
<dbReference type="Pfam" id="PF09601">
    <property type="entry name" value="DUF2459"/>
    <property type="match status" value="1"/>
</dbReference>
<gene>
    <name evidence="2" type="ORF">EJO50_00515</name>
</gene>
<dbReference type="AlphaFoldDB" id="A0A3S8ZP18"/>
<keyword evidence="1" id="KW-0472">Membrane</keyword>
<evidence type="ECO:0000313" key="2">
    <source>
        <dbReference type="EMBL" id="AZN35101.1"/>
    </source>
</evidence>